<dbReference type="InterPro" id="IPR036755">
    <property type="entry name" value="SRS_dom_sf"/>
</dbReference>
<gene>
    <name evidence="3" type="ORF">BN1204_069103</name>
    <name evidence="2" type="ORF">NCLIV_069103</name>
</gene>
<protein>
    <submittedName>
        <fullName evidence="2">SRS domain-containing protein</fullName>
    </submittedName>
</protein>
<reference evidence="2" key="1">
    <citation type="submission" date="2011-03" db="EMBL/GenBank/DDBJ databases">
        <title>Comparative genomics and transcriptomics of Neospora caninum and Toxoplasma gondii.</title>
        <authorList>
            <person name="Reid A.J."/>
            <person name="Sohal A."/>
            <person name="Harris D."/>
            <person name="Quail M."/>
            <person name="Sanders M."/>
            <person name="Berriman M."/>
            <person name="Wastling J.M."/>
            <person name="Pain A."/>
        </authorList>
    </citation>
    <scope>NUCLEOTIDE SEQUENCE</scope>
    <source>
        <strain evidence="2">Liverpool</strain>
    </source>
</reference>
<dbReference type="InterPro" id="IPR028352">
    <property type="entry name" value="Surface_antig_SAG1"/>
</dbReference>
<dbReference type="VEuPathDB" id="ToxoDB:NCLIV_069103"/>
<dbReference type="InterPro" id="IPR007226">
    <property type="entry name" value="SRS_dom"/>
</dbReference>
<dbReference type="GO" id="GO:0016020">
    <property type="term" value="C:membrane"/>
    <property type="evidence" value="ECO:0007669"/>
    <property type="project" value="InterPro"/>
</dbReference>
<reference evidence="2" key="2">
    <citation type="submission" date="2011-03" db="EMBL/GenBank/DDBJ databases">
        <authorList>
            <person name="Aslett M."/>
        </authorList>
    </citation>
    <scope>NUCLEOTIDE SEQUENCE</scope>
    <source>
        <strain evidence="2">Liverpool</strain>
    </source>
</reference>
<feature type="domain" description="SRS" evidence="1">
    <location>
        <begin position="119"/>
        <end position="250"/>
    </location>
</feature>
<dbReference type="Gene3D" id="2.60.40.1320">
    <property type="entry name" value="SRS domain"/>
    <property type="match status" value="2"/>
</dbReference>
<dbReference type="EMBL" id="LN714488">
    <property type="protein sequence ID" value="CEL71252.1"/>
    <property type="molecule type" value="Genomic_DNA"/>
</dbReference>
<evidence type="ECO:0000313" key="2">
    <source>
        <dbReference type="EMBL" id="CCA30039.1"/>
    </source>
</evidence>
<proteinExistence type="predicted"/>
<dbReference type="PRINTS" id="PR01801">
    <property type="entry name" value="SURFCEANTIGN"/>
</dbReference>
<reference evidence="3" key="3">
    <citation type="journal article" date="2015" name="PLoS ONE">
        <title>Comprehensive Evaluation of Toxoplasma gondii VEG and Neospora caninum LIV Genomes with Tachyzoite Stage Transcriptome and Proteome Defines Novel Transcript Features.</title>
        <authorList>
            <person name="Ramaprasad A."/>
            <person name="Mourier T."/>
            <person name="Naeem R."/>
            <person name="Malas T.B."/>
            <person name="Moussa E."/>
            <person name="Panigrahi A."/>
            <person name="Vermont S.J."/>
            <person name="Otto T.D."/>
            <person name="Wastling J."/>
            <person name="Pain A."/>
        </authorList>
    </citation>
    <scope>NUCLEOTIDE SEQUENCE</scope>
    <source>
        <strain evidence="3">Liverpool</strain>
    </source>
</reference>
<dbReference type="AlphaFoldDB" id="F0JAY6"/>
<dbReference type="Pfam" id="PF04092">
    <property type="entry name" value="SAG"/>
    <property type="match status" value="2"/>
</dbReference>
<sequence>MRVHFSFLFKIYPKPSIKPRFRDHLRPVPQVVAVIYIVEGVIVSSYNMAHSSRVKCRGSETSGTVPLQLSRGLGVRMGLRVVLVFVSTLLLSDFPSFPGCVRALADEPTDPTCVTNEAVTKCTSTKPDARDKALTATLSEKKNILEVACKNPDLKCAPDGLESNEVCPSTTASLKDCKNENRDSTPTPFDINTLLSGSPKDVSWRNCVDATCTTKKLTIPPENFPFVDQQFIVGCVDKSASKDTMKVTVTLQARASATDEQTVKCAYGKNSNPTHQAVTLSPEKNSFTLVCGTAGEVLPTTYETNYCISDNGDDATASCQGSYAEIFPNYEQTWWTTTANTNEYKFTIPEGQFPAEEQKITVGCQKTTTEPGKQRTEREEKGSSVCSVDVTIVASASSPATLTSGMAVILLLVGIFYTTLL</sequence>
<dbReference type="SUPFAM" id="SSF74877">
    <property type="entry name" value="Major surface antigen p30, SAG1"/>
    <property type="match status" value="2"/>
</dbReference>
<feature type="domain" description="SRS" evidence="1">
    <location>
        <begin position="261"/>
        <end position="392"/>
    </location>
</feature>
<accession>F0JAY6</accession>
<name>F0JAY6_NEOCL</name>
<evidence type="ECO:0000259" key="1">
    <source>
        <dbReference type="Pfam" id="PF04092"/>
    </source>
</evidence>
<dbReference type="EMBL" id="CADU01000291">
    <property type="protein sequence ID" value="CCA30039.1"/>
    <property type="molecule type" value="Genomic_DNA"/>
</dbReference>
<organism>
    <name type="scientific">Neospora caninum (strain Liverpool)</name>
    <dbReference type="NCBI Taxonomy" id="572307"/>
    <lineage>
        <taxon>Eukaryota</taxon>
        <taxon>Sar</taxon>
        <taxon>Alveolata</taxon>
        <taxon>Apicomplexa</taxon>
        <taxon>Conoidasida</taxon>
        <taxon>Coccidia</taxon>
        <taxon>Eucoccidiorida</taxon>
        <taxon>Eimeriorina</taxon>
        <taxon>Sarcocystidae</taxon>
        <taxon>Neospora</taxon>
    </lineage>
</organism>
<evidence type="ECO:0000313" key="3">
    <source>
        <dbReference type="EMBL" id="CEL71252.1"/>
    </source>
</evidence>